<feature type="compositionally biased region" description="Gly residues" evidence="1">
    <location>
        <begin position="1"/>
        <end position="13"/>
    </location>
</feature>
<protein>
    <submittedName>
        <fullName evidence="2">Uncharacterized protein</fullName>
    </submittedName>
</protein>
<proteinExistence type="predicted"/>
<feature type="region of interest" description="Disordered" evidence="1">
    <location>
        <begin position="35"/>
        <end position="67"/>
    </location>
</feature>
<accession>A0A644U756</accession>
<dbReference type="AlphaFoldDB" id="A0A644U756"/>
<name>A0A644U756_9ZZZZ</name>
<gene>
    <name evidence="2" type="ORF">SDC9_20583</name>
</gene>
<evidence type="ECO:0000256" key="1">
    <source>
        <dbReference type="SAM" id="MobiDB-lite"/>
    </source>
</evidence>
<evidence type="ECO:0000313" key="2">
    <source>
        <dbReference type="EMBL" id="MPL74766.1"/>
    </source>
</evidence>
<sequence length="887" mass="96164">MRGFPGAAGGRGPRSGRQSGAQQCHHLLEPRVFLWPGSDMREPPDRGNQGDGVFDPFRGRGGQHLRDCRESGLGIEHHDPHLPPHDGAESLDRQCPQRGLELEGQIELSLVNLLPAHADPGQGADHGFEQAALADLPTQCGDLACDEVAMFGRRAGLGADGGLGVAVEPGQRRDEGRVIHPFEGPLVPGVAQVAPGVEIPHDGVRHCVLRTQEGIVRIDRRAMRAHLFGRLTHQPGQRVAARPVFVGHPRRMQCAHQFHRLRRDRGPHPMLRKVAVKPEVDLGQPRHGRETAVACGIVGDDLADVVEAAPLDRHDVIALGQLVPRLVCSLVADDGLIDPRRQQVDQLDVAGELAVLLAPHGGGDEDAEMADAFVHRVDDGLVVRQDLSVIGIHVSDPAERLRRWRDVVALRAEHHDRRPDVAQIDPDSVGGDDLARAQPVADEQVVDHVLHLDVVQEDMAAPVFLEAEVARRLGVDFRPEGVALLPERVGRVEVLEILYQRRTVEPAAAEVACERAHPCPAEQPARIAHRVLAFPPGPVGQRCPGDDDRAKQVGPDGCGHQDLPSRLAIADDRRFLAARMQRDHLFEEGRFGAHHILGGLARDGFGQKANEIARVTEGQRHADLALGLEAADAGAVAGARVDDDERALFRIGRHITGQDARQPVVDRVRQVGAVHHRFERKIQNMRCRLLDMGAILVAAHAPHIGIENRALRRIDDVVPCLLEERGGSIGHWCPGPGGKGTVFRLGAVTARTEVFLAMIGRSGRGLGGAAQSGAPDQRHQIRGGTDAVLPGPLRIGIAPDDDIGRGGRGLQVVEALRIVMRGPGEHIGRAAKQLPLRGDRRGERLRDHFRDLAIGSGQPCREDAVENPPRLAVLAHLTLPFQALLQI</sequence>
<comment type="caution">
    <text evidence="2">The sequence shown here is derived from an EMBL/GenBank/DDBJ whole genome shotgun (WGS) entry which is preliminary data.</text>
</comment>
<reference evidence="2" key="1">
    <citation type="submission" date="2019-08" db="EMBL/GenBank/DDBJ databases">
        <authorList>
            <person name="Kucharzyk K."/>
            <person name="Murdoch R.W."/>
            <person name="Higgins S."/>
            <person name="Loffler F."/>
        </authorList>
    </citation>
    <scope>NUCLEOTIDE SEQUENCE</scope>
</reference>
<feature type="region of interest" description="Disordered" evidence="1">
    <location>
        <begin position="73"/>
        <end position="92"/>
    </location>
</feature>
<feature type="region of interest" description="Disordered" evidence="1">
    <location>
        <begin position="1"/>
        <end position="21"/>
    </location>
</feature>
<dbReference type="EMBL" id="VSSQ01000083">
    <property type="protein sequence ID" value="MPL74766.1"/>
    <property type="molecule type" value="Genomic_DNA"/>
</dbReference>
<organism evidence="2">
    <name type="scientific">bioreactor metagenome</name>
    <dbReference type="NCBI Taxonomy" id="1076179"/>
    <lineage>
        <taxon>unclassified sequences</taxon>
        <taxon>metagenomes</taxon>
        <taxon>ecological metagenomes</taxon>
    </lineage>
</organism>